<evidence type="ECO:0000256" key="9">
    <source>
        <dbReference type="ARBA" id="ARBA00022801"/>
    </source>
</evidence>
<dbReference type="OMA" id="KCFRTDA"/>
<dbReference type="AlphaFoldDB" id="F6Y8L3"/>
<comment type="function">
    <text evidence="13">Involved in the digestion of the blood meal.</text>
</comment>
<dbReference type="GeneTree" id="ENSGT00940000165901"/>
<dbReference type="KEGG" id="cin:100176951"/>
<keyword evidence="5" id="KW-0121">Carboxypeptidase</keyword>
<dbReference type="Pfam" id="PF02244">
    <property type="entry name" value="Propep_M14"/>
    <property type="match status" value="1"/>
</dbReference>
<dbReference type="CDD" id="cd03860">
    <property type="entry name" value="M14_CP_A-B_like"/>
    <property type="match status" value="1"/>
</dbReference>
<keyword evidence="12" id="KW-1015">Disulfide bond</keyword>
<feature type="active site" description="Proton donor/acceptor" evidence="14">
    <location>
        <position position="371"/>
    </location>
</feature>
<dbReference type="OrthoDB" id="3626597at2759"/>
<keyword evidence="10" id="KW-0862">Zinc</keyword>
<dbReference type="InterPro" id="IPR003146">
    <property type="entry name" value="M14A_act_pep"/>
</dbReference>
<keyword evidence="9" id="KW-0378">Hydrolase</keyword>
<evidence type="ECO:0000256" key="10">
    <source>
        <dbReference type="ARBA" id="ARBA00022833"/>
    </source>
</evidence>
<dbReference type="PROSITE" id="PS52035">
    <property type="entry name" value="PEPTIDASE_M14"/>
    <property type="match status" value="1"/>
</dbReference>
<evidence type="ECO:0000313" key="17">
    <source>
        <dbReference type="Ensembl" id="ENSCINP00000021653.2"/>
    </source>
</evidence>
<dbReference type="RefSeq" id="XP_002121437.1">
    <property type="nucleotide sequence ID" value="XM_002121401.4"/>
</dbReference>
<comment type="cofactor">
    <cofactor evidence="1">
        <name>Zn(2+)</name>
        <dbReference type="ChEBI" id="CHEBI:29105"/>
    </cofactor>
</comment>
<dbReference type="PROSITE" id="PS00132">
    <property type="entry name" value="CARBOXYPEPT_ZN_1"/>
    <property type="match status" value="1"/>
</dbReference>
<evidence type="ECO:0000256" key="14">
    <source>
        <dbReference type="PROSITE-ProRule" id="PRU01379"/>
    </source>
</evidence>
<dbReference type="InterPro" id="IPR036990">
    <property type="entry name" value="M14A-like_propep"/>
</dbReference>
<keyword evidence="6" id="KW-0645">Protease</keyword>
<dbReference type="Gene3D" id="3.40.630.10">
    <property type="entry name" value="Zn peptidases"/>
    <property type="match status" value="1"/>
</dbReference>
<evidence type="ECO:0000256" key="8">
    <source>
        <dbReference type="ARBA" id="ARBA00022729"/>
    </source>
</evidence>
<dbReference type="SMART" id="SM00631">
    <property type="entry name" value="Zn_pept"/>
    <property type="match status" value="1"/>
</dbReference>
<evidence type="ECO:0000256" key="4">
    <source>
        <dbReference type="ARBA" id="ARBA00022525"/>
    </source>
</evidence>
<dbReference type="InterPro" id="IPR057246">
    <property type="entry name" value="CARBOXYPEPT_ZN_1"/>
</dbReference>
<keyword evidence="8 15" id="KW-0732">Signal</keyword>
<evidence type="ECO:0000256" key="13">
    <source>
        <dbReference type="ARBA" id="ARBA00057299"/>
    </source>
</evidence>
<dbReference type="GO" id="GO:0008270">
    <property type="term" value="F:zinc ion binding"/>
    <property type="evidence" value="ECO:0007669"/>
    <property type="project" value="InterPro"/>
</dbReference>
<keyword evidence="7" id="KW-0479">Metal-binding</keyword>
<dbReference type="InterPro" id="IPR000834">
    <property type="entry name" value="Peptidase_M14"/>
</dbReference>
<reference evidence="17" key="3">
    <citation type="submission" date="2025-08" db="UniProtKB">
        <authorList>
            <consortium name="Ensembl"/>
        </authorList>
    </citation>
    <scope>IDENTIFICATION</scope>
</reference>
<reference evidence="18" key="1">
    <citation type="journal article" date="2002" name="Science">
        <title>The draft genome of Ciona intestinalis: insights into chordate and vertebrate origins.</title>
        <authorList>
            <person name="Dehal P."/>
            <person name="Satou Y."/>
            <person name="Campbell R.K."/>
            <person name="Chapman J."/>
            <person name="Degnan B."/>
            <person name="De Tomaso A."/>
            <person name="Davidson B."/>
            <person name="Di Gregorio A."/>
            <person name="Gelpke M."/>
            <person name="Goodstein D.M."/>
            <person name="Harafuji N."/>
            <person name="Hastings K.E."/>
            <person name="Ho I."/>
            <person name="Hotta K."/>
            <person name="Huang W."/>
            <person name="Kawashima T."/>
            <person name="Lemaire P."/>
            <person name="Martinez D."/>
            <person name="Meinertzhagen I.A."/>
            <person name="Necula S."/>
            <person name="Nonaka M."/>
            <person name="Putnam N."/>
            <person name="Rash S."/>
            <person name="Saiga H."/>
            <person name="Satake M."/>
            <person name="Terry A."/>
            <person name="Yamada L."/>
            <person name="Wang H.G."/>
            <person name="Awazu S."/>
            <person name="Azumi K."/>
            <person name="Boore J."/>
            <person name="Branno M."/>
            <person name="Chin-Bow S."/>
            <person name="DeSantis R."/>
            <person name="Doyle S."/>
            <person name="Francino P."/>
            <person name="Keys D.N."/>
            <person name="Haga S."/>
            <person name="Hayashi H."/>
            <person name="Hino K."/>
            <person name="Imai K.S."/>
            <person name="Inaba K."/>
            <person name="Kano S."/>
            <person name="Kobayashi K."/>
            <person name="Kobayashi M."/>
            <person name="Lee B.I."/>
            <person name="Makabe K.W."/>
            <person name="Manohar C."/>
            <person name="Matassi G."/>
            <person name="Medina M."/>
            <person name="Mochizuki Y."/>
            <person name="Mount S."/>
            <person name="Morishita T."/>
            <person name="Miura S."/>
            <person name="Nakayama A."/>
            <person name="Nishizaka S."/>
            <person name="Nomoto H."/>
            <person name="Ohta F."/>
            <person name="Oishi K."/>
            <person name="Rigoutsos I."/>
            <person name="Sano M."/>
            <person name="Sasaki A."/>
            <person name="Sasakura Y."/>
            <person name="Shoguchi E."/>
            <person name="Shin-i T."/>
            <person name="Spagnuolo A."/>
            <person name="Stainier D."/>
            <person name="Suzuki M.M."/>
            <person name="Tassy O."/>
            <person name="Takatori N."/>
            <person name="Tokuoka M."/>
            <person name="Yagi K."/>
            <person name="Yoshizaki F."/>
            <person name="Wada S."/>
            <person name="Zhang C."/>
            <person name="Hyatt P.D."/>
            <person name="Larimer F."/>
            <person name="Detter C."/>
            <person name="Doggett N."/>
            <person name="Glavina T."/>
            <person name="Hawkins T."/>
            <person name="Richardson P."/>
            <person name="Lucas S."/>
            <person name="Kohara Y."/>
            <person name="Levine M."/>
            <person name="Satoh N."/>
            <person name="Rokhsar D.S."/>
        </authorList>
    </citation>
    <scope>NUCLEOTIDE SEQUENCE [LARGE SCALE GENOMIC DNA]</scope>
</reference>
<evidence type="ECO:0000256" key="7">
    <source>
        <dbReference type="ARBA" id="ARBA00022723"/>
    </source>
</evidence>
<gene>
    <name evidence="17" type="primary">LOC100176951</name>
</gene>
<comment type="subcellular location">
    <subcellularLocation>
        <location evidence="2">Secreted</location>
    </subcellularLocation>
</comment>
<dbReference type="SUPFAM" id="SSF54897">
    <property type="entry name" value="Protease propeptides/inhibitors"/>
    <property type="match status" value="1"/>
</dbReference>
<evidence type="ECO:0000256" key="15">
    <source>
        <dbReference type="SAM" id="SignalP"/>
    </source>
</evidence>
<evidence type="ECO:0000256" key="11">
    <source>
        <dbReference type="ARBA" id="ARBA00023049"/>
    </source>
</evidence>
<evidence type="ECO:0000259" key="16">
    <source>
        <dbReference type="PROSITE" id="PS52035"/>
    </source>
</evidence>
<sequence>MKVVIFFALLAVASAKRLFHQDQVLRVEPKGYQLKVIENLGKRFPNIDYWTDLSEVRPVDIHVPLVYLSAVKSFLSRNRIDYEIFIEDLQVAIDNQKSDRPTQMSLATFDYNVYHTIDEITAWMSEMVSTYSFVNLDNVGASFEGRSIDALRITLSTSSNPPQFVIDCGLHAREWVSPSTCLYTVKYLVEAQPGSAEYNILNEMEIVVIPIANPDGYEYSWTDDRMWRKTRSDTGHVCMGVDPNRNWDANWSGEGASSSPCSEAYYGPSVMSEIEVRSQASFVGGLSNVQAYIDIHAYSQYWMYPYAWTRALATDNPTLGVIGQNSVNAIYSVHQEFYFAGPISQVIYVASGSTVDYMYDTLGIKCSFAAELRDTGTYGFTLPEIFIQPTAEETFAGLKVIANAVMAGTCQ</sequence>
<accession>A0A1W2W6A5</accession>
<dbReference type="Ensembl" id="ENSCINT00000021899.2">
    <property type="protein sequence ID" value="ENSCINP00000021653.2"/>
    <property type="gene ID" value="ENSCING00000010660.3"/>
</dbReference>
<evidence type="ECO:0000313" key="18">
    <source>
        <dbReference type="Proteomes" id="UP000008144"/>
    </source>
</evidence>
<dbReference type="FunCoup" id="F6Y8L3">
    <property type="interactions" value="3"/>
</dbReference>
<dbReference type="PANTHER" id="PTHR11705">
    <property type="entry name" value="PROTEASE FAMILY M14 CARBOXYPEPTIDASE A,B"/>
    <property type="match status" value="1"/>
</dbReference>
<name>F6Y8L3_CIOIN</name>
<evidence type="ECO:0000256" key="5">
    <source>
        <dbReference type="ARBA" id="ARBA00022645"/>
    </source>
</evidence>
<dbReference type="HOGENOM" id="CLU_019326_2_1_1"/>
<organism evidence="17 18">
    <name type="scientific">Ciona intestinalis</name>
    <name type="common">Transparent sea squirt</name>
    <name type="synonym">Ascidia intestinalis</name>
    <dbReference type="NCBI Taxonomy" id="7719"/>
    <lineage>
        <taxon>Eukaryota</taxon>
        <taxon>Metazoa</taxon>
        <taxon>Chordata</taxon>
        <taxon>Tunicata</taxon>
        <taxon>Ascidiacea</taxon>
        <taxon>Phlebobranchia</taxon>
        <taxon>Cionidae</taxon>
        <taxon>Ciona</taxon>
    </lineage>
</organism>
<dbReference type="GO" id="GO:0004181">
    <property type="term" value="F:metallocarboxypeptidase activity"/>
    <property type="evidence" value="ECO:0000318"/>
    <property type="project" value="GO_Central"/>
</dbReference>
<dbReference type="InParanoid" id="F6Y8L3"/>
<evidence type="ECO:0000256" key="1">
    <source>
        <dbReference type="ARBA" id="ARBA00001947"/>
    </source>
</evidence>
<evidence type="ECO:0000256" key="12">
    <source>
        <dbReference type="ARBA" id="ARBA00023157"/>
    </source>
</evidence>
<dbReference type="Pfam" id="PF00246">
    <property type="entry name" value="Peptidase_M14"/>
    <property type="match status" value="1"/>
</dbReference>
<evidence type="ECO:0000256" key="3">
    <source>
        <dbReference type="ARBA" id="ARBA00005988"/>
    </source>
</evidence>
<reference evidence="17" key="4">
    <citation type="submission" date="2025-09" db="UniProtKB">
        <authorList>
            <consortium name="Ensembl"/>
        </authorList>
    </citation>
    <scope>IDENTIFICATION</scope>
</reference>
<dbReference type="Proteomes" id="UP000008144">
    <property type="component" value="Chromosome 12"/>
</dbReference>
<dbReference type="GeneID" id="100176951"/>
<feature type="chain" id="PRO_5014090280" evidence="15">
    <location>
        <begin position="16"/>
        <end position="411"/>
    </location>
</feature>
<reference evidence="17" key="2">
    <citation type="journal article" date="2008" name="Genome Biol.">
        <title>Improved genome assembly and evidence-based global gene model set for the chordate Ciona intestinalis: new insight into intron and operon populations.</title>
        <authorList>
            <person name="Satou Y."/>
            <person name="Mineta K."/>
            <person name="Ogasawara M."/>
            <person name="Sasakura Y."/>
            <person name="Shoguchi E."/>
            <person name="Ueno K."/>
            <person name="Yamada L."/>
            <person name="Matsumoto J."/>
            <person name="Wasserscheid J."/>
            <person name="Dewar K."/>
            <person name="Wiley G.B."/>
            <person name="Macmil S.L."/>
            <person name="Roe B.A."/>
            <person name="Zeller R.W."/>
            <person name="Hastings K.E."/>
            <person name="Lemaire P."/>
            <person name="Lindquist E."/>
            <person name="Endo T."/>
            <person name="Hotta K."/>
            <person name="Inaba K."/>
        </authorList>
    </citation>
    <scope>NUCLEOTIDE SEQUENCE [LARGE SCALE GENOMIC DNA]</scope>
    <source>
        <strain evidence="17">wild type</strain>
    </source>
</reference>
<keyword evidence="11" id="KW-0482">Metalloprotease</keyword>
<evidence type="ECO:0000256" key="2">
    <source>
        <dbReference type="ARBA" id="ARBA00004613"/>
    </source>
</evidence>
<protein>
    <submittedName>
        <fullName evidence="17">Carboxypeptidase B-like</fullName>
    </submittedName>
</protein>
<dbReference type="PANTHER" id="PTHR11705:SF153">
    <property type="entry name" value="ZINC CARBOXYPEPTIDASE A 1-LIKE PROTEIN"/>
    <property type="match status" value="1"/>
</dbReference>
<dbReference type="STRING" id="7719.ENSCINP00000021653"/>
<dbReference type="Gene3D" id="3.30.70.340">
    <property type="entry name" value="Metallocarboxypeptidase-like"/>
    <property type="match status" value="1"/>
</dbReference>
<comment type="similarity">
    <text evidence="3 14">Belongs to the peptidase M14 family.</text>
</comment>
<dbReference type="FunFam" id="3.40.630.10:FF:000040">
    <property type="entry name" value="zinc carboxypeptidase"/>
    <property type="match status" value="1"/>
</dbReference>
<evidence type="ECO:0000256" key="6">
    <source>
        <dbReference type="ARBA" id="ARBA00022670"/>
    </source>
</evidence>
<dbReference type="GO" id="GO:0006508">
    <property type="term" value="P:proteolysis"/>
    <property type="evidence" value="ECO:0000318"/>
    <property type="project" value="GO_Central"/>
</dbReference>
<accession>F6Y8L3</accession>
<dbReference type="EMBL" id="EAAA01000869">
    <property type="status" value="NOT_ANNOTATED_CDS"/>
    <property type="molecule type" value="Genomic_DNA"/>
</dbReference>
<dbReference type="PRINTS" id="PR00765">
    <property type="entry name" value="CRBOXYPTASEA"/>
</dbReference>
<keyword evidence="4" id="KW-0964">Secreted</keyword>
<dbReference type="FunFam" id="3.30.70.340:FF:000001">
    <property type="entry name" value="Carboxypeptidase A5"/>
    <property type="match status" value="1"/>
</dbReference>
<proteinExistence type="inferred from homology"/>
<feature type="signal peptide" evidence="15">
    <location>
        <begin position="1"/>
        <end position="15"/>
    </location>
</feature>
<dbReference type="SUPFAM" id="SSF53187">
    <property type="entry name" value="Zn-dependent exopeptidases"/>
    <property type="match status" value="1"/>
</dbReference>
<dbReference type="GO" id="GO:0005615">
    <property type="term" value="C:extracellular space"/>
    <property type="evidence" value="ECO:0000318"/>
    <property type="project" value="GO_Central"/>
</dbReference>
<feature type="domain" description="Peptidase M14" evidence="16">
    <location>
        <begin position="113"/>
        <end position="405"/>
    </location>
</feature>
<keyword evidence="18" id="KW-1185">Reference proteome</keyword>